<dbReference type="EMBL" id="CAJVQA010010630">
    <property type="protein sequence ID" value="CAG8698920.1"/>
    <property type="molecule type" value="Genomic_DNA"/>
</dbReference>
<name>A0A9N9HP65_9GLOM</name>
<accession>A0A9N9HP65</accession>
<gene>
    <name evidence="1" type="ORF">CPELLU_LOCUS11709</name>
</gene>
<protein>
    <submittedName>
        <fullName evidence="1">5852_t:CDS:1</fullName>
    </submittedName>
</protein>
<evidence type="ECO:0000313" key="1">
    <source>
        <dbReference type="EMBL" id="CAG8698920.1"/>
    </source>
</evidence>
<organism evidence="1 2">
    <name type="scientific">Cetraspora pellucida</name>
    <dbReference type="NCBI Taxonomy" id="1433469"/>
    <lineage>
        <taxon>Eukaryota</taxon>
        <taxon>Fungi</taxon>
        <taxon>Fungi incertae sedis</taxon>
        <taxon>Mucoromycota</taxon>
        <taxon>Glomeromycotina</taxon>
        <taxon>Glomeromycetes</taxon>
        <taxon>Diversisporales</taxon>
        <taxon>Gigasporaceae</taxon>
        <taxon>Cetraspora</taxon>
    </lineage>
</organism>
<reference evidence="1" key="1">
    <citation type="submission" date="2021-06" db="EMBL/GenBank/DDBJ databases">
        <authorList>
            <person name="Kallberg Y."/>
            <person name="Tangrot J."/>
            <person name="Rosling A."/>
        </authorList>
    </citation>
    <scope>NUCLEOTIDE SEQUENCE</scope>
    <source>
        <strain evidence="1">FL966</strain>
    </source>
</reference>
<dbReference type="AlphaFoldDB" id="A0A9N9HP65"/>
<evidence type="ECO:0000313" key="2">
    <source>
        <dbReference type="Proteomes" id="UP000789759"/>
    </source>
</evidence>
<proteinExistence type="predicted"/>
<dbReference type="Proteomes" id="UP000789759">
    <property type="component" value="Unassembled WGS sequence"/>
</dbReference>
<keyword evidence="2" id="KW-1185">Reference proteome</keyword>
<comment type="caution">
    <text evidence="1">The sequence shown here is derived from an EMBL/GenBank/DDBJ whole genome shotgun (WGS) entry which is preliminary data.</text>
</comment>
<sequence length="55" mass="6761">MIIETYFVDNLHQKWHYDQQYPLRTYKIGEKVLKYNAKLATKIGRKLKEKWDGPY</sequence>